<feature type="region of interest" description="Disordered" evidence="1">
    <location>
        <begin position="727"/>
        <end position="770"/>
    </location>
</feature>
<dbReference type="Gene3D" id="3.30.2010.10">
    <property type="entry name" value="Metalloproteases ('zincins'), catalytic domain"/>
    <property type="match status" value="1"/>
</dbReference>
<proteinExistence type="predicted"/>
<dbReference type="SUPFAM" id="SSF51126">
    <property type="entry name" value="Pectin lyase-like"/>
    <property type="match status" value="1"/>
</dbReference>
<sequence length="770" mass="84784">MIVDIWFLAPSFLFGLLSIAITTTLTCALGLIVSCVVRSSVIQHGILLSSLVVILLSPLFVGVVTHSGLGWNVGWLNKDMPMPINFSAEPADISAIDVASQTETTELRFSAQTTPNIETDSAWKSNDVSTRVGEKPGTFLSNSPFSQWWSLFILAVLSIWLVGTLLAVSRFVRGYFLVFRLRPSLRSVSAETQQHVNELARQFDLRNTPQCFESTYVPTPLIMGLCKPMVVLPAGIDECVNSMQLRAMLIHELAHIARRDQWIGLLQRVVTILFWWQPLLYRLNSQLSSVREVLCDNHVIQQQENRLEYARALVALASRIALPSRLPVTIGLLEQSDGLKTRVTRLLDNQQTNEIHMNLGSLSSVAVFCLSATLLFVTTTIRAAHAAPPDKDSHTATVSSKEIRVSSTEELHRALNNAKPGTTILLAPGKYQGGLSLNNLQGTAKLPIRISAADPDQRPIIEGGNTCLHLINPAYVELQHLILKGARSNGLNIDDGGSKETPAHHVVLRGLTIQDIGSNRNHDGIKLSGLNDFLIQNCTVKRWGKNGSGIDMVGCQRGTVSECTFRDGDKIYGNGVQMKGGSRNIRVSHCRFENAGGRAINIGGSTGLEYFRPRPAGFEAKDITVADCTFIGSMAAVAFVGVDGAHVHHNTIYRPTRWVLRILQENKNDSFVPSRKGRFTNNLVVLRSDEIGEVINIGPRTAPDTFQFADNWWYCLNRPEKTQRLVRLPTQETGGTYGRDPKLNDMSAGDLQLHSDSPASDAGPRRQSRP</sequence>
<dbReference type="InterPro" id="IPR039448">
    <property type="entry name" value="Beta_helix"/>
</dbReference>
<dbReference type="Gene3D" id="2.160.20.10">
    <property type="entry name" value="Single-stranded right-handed beta-helix, Pectin lyase-like"/>
    <property type="match status" value="1"/>
</dbReference>
<dbReference type="InterPro" id="IPR011050">
    <property type="entry name" value="Pectin_lyase_fold/virulence"/>
</dbReference>
<keyword evidence="2" id="KW-1133">Transmembrane helix</keyword>
<feature type="transmembrane region" description="Helical" evidence="2">
    <location>
        <begin position="148"/>
        <end position="172"/>
    </location>
</feature>
<dbReference type="PANTHER" id="PTHR34978:SF3">
    <property type="entry name" value="SLR0241 PROTEIN"/>
    <property type="match status" value="1"/>
</dbReference>
<evidence type="ECO:0000259" key="3">
    <source>
        <dbReference type="Pfam" id="PF05569"/>
    </source>
</evidence>
<dbReference type="SMART" id="SM00710">
    <property type="entry name" value="PbH1"/>
    <property type="match status" value="5"/>
</dbReference>
<dbReference type="OrthoDB" id="628936at2"/>
<dbReference type="AlphaFoldDB" id="A0A517RNU7"/>
<feature type="transmembrane region" description="Helical" evidence="2">
    <location>
        <begin position="355"/>
        <end position="377"/>
    </location>
</feature>
<evidence type="ECO:0000256" key="1">
    <source>
        <dbReference type="SAM" id="MobiDB-lite"/>
    </source>
</evidence>
<keyword evidence="6" id="KW-1185">Reference proteome</keyword>
<evidence type="ECO:0000313" key="5">
    <source>
        <dbReference type="EMBL" id="QDT45549.1"/>
    </source>
</evidence>
<protein>
    <submittedName>
        <fullName evidence="5">Methicillin resistance mecR1 protein</fullName>
    </submittedName>
</protein>
<dbReference type="InterPro" id="IPR008756">
    <property type="entry name" value="Peptidase_M56"/>
</dbReference>
<dbReference type="Pfam" id="PF13229">
    <property type="entry name" value="Beta_helix"/>
    <property type="match status" value="1"/>
</dbReference>
<dbReference type="PANTHER" id="PTHR34978">
    <property type="entry name" value="POSSIBLE SENSOR-TRANSDUCER PROTEIN BLAR"/>
    <property type="match status" value="1"/>
</dbReference>
<dbReference type="InterPro" id="IPR012334">
    <property type="entry name" value="Pectin_lyas_fold"/>
</dbReference>
<reference evidence="5 6" key="1">
    <citation type="submission" date="2019-02" db="EMBL/GenBank/DDBJ databases">
        <title>Deep-cultivation of Planctomycetes and their phenomic and genomic characterization uncovers novel biology.</title>
        <authorList>
            <person name="Wiegand S."/>
            <person name="Jogler M."/>
            <person name="Boedeker C."/>
            <person name="Pinto D."/>
            <person name="Vollmers J."/>
            <person name="Rivas-Marin E."/>
            <person name="Kohn T."/>
            <person name="Peeters S.H."/>
            <person name="Heuer A."/>
            <person name="Rast P."/>
            <person name="Oberbeckmann S."/>
            <person name="Bunk B."/>
            <person name="Jeske O."/>
            <person name="Meyerdierks A."/>
            <person name="Storesund J.E."/>
            <person name="Kallscheuer N."/>
            <person name="Luecker S."/>
            <person name="Lage O.M."/>
            <person name="Pohl T."/>
            <person name="Merkel B.J."/>
            <person name="Hornburger P."/>
            <person name="Mueller R.-W."/>
            <person name="Bruemmer F."/>
            <person name="Labrenz M."/>
            <person name="Spormann A.M."/>
            <person name="Op den Camp H."/>
            <person name="Overmann J."/>
            <person name="Amann R."/>
            <person name="Jetten M.S.M."/>
            <person name="Mascher T."/>
            <person name="Medema M.H."/>
            <person name="Devos D.P."/>
            <person name="Kaster A.-K."/>
            <person name="Ovreas L."/>
            <person name="Rohde M."/>
            <person name="Galperin M.Y."/>
            <person name="Jogler C."/>
        </authorList>
    </citation>
    <scope>NUCLEOTIDE SEQUENCE [LARGE SCALE GENOMIC DNA]</scope>
    <source>
        <strain evidence="5 6">Pan241w</strain>
    </source>
</reference>
<feature type="domain" description="Peptidase M56" evidence="3">
    <location>
        <begin position="112"/>
        <end position="344"/>
    </location>
</feature>
<dbReference type="Pfam" id="PF05569">
    <property type="entry name" value="Peptidase_M56"/>
    <property type="match status" value="1"/>
</dbReference>
<organism evidence="5 6">
    <name type="scientific">Gimesia alba</name>
    <dbReference type="NCBI Taxonomy" id="2527973"/>
    <lineage>
        <taxon>Bacteria</taxon>
        <taxon>Pseudomonadati</taxon>
        <taxon>Planctomycetota</taxon>
        <taxon>Planctomycetia</taxon>
        <taxon>Planctomycetales</taxon>
        <taxon>Planctomycetaceae</taxon>
        <taxon>Gimesia</taxon>
    </lineage>
</organism>
<feature type="transmembrane region" description="Helical" evidence="2">
    <location>
        <begin position="12"/>
        <end position="33"/>
    </location>
</feature>
<evidence type="ECO:0000313" key="6">
    <source>
        <dbReference type="Proteomes" id="UP000317171"/>
    </source>
</evidence>
<dbReference type="CDD" id="cd07341">
    <property type="entry name" value="M56_BlaR1_MecR1_like"/>
    <property type="match status" value="1"/>
</dbReference>
<keyword evidence="2" id="KW-0472">Membrane</keyword>
<keyword evidence="2" id="KW-0812">Transmembrane</keyword>
<dbReference type="InterPro" id="IPR052173">
    <property type="entry name" value="Beta-lactam_resp_regulator"/>
</dbReference>
<feature type="domain" description="Right handed beta helix" evidence="4">
    <location>
        <begin position="464"/>
        <end position="607"/>
    </location>
</feature>
<dbReference type="Proteomes" id="UP000317171">
    <property type="component" value="Chromosome"/>
</dbReference>
<evidence type="ECO:0000259" key="4">
    <source>
        <dbReference type="Pfam" id="PF13229"/>
    </source>
</evidence>
<dbReference type="EMBL" id="CP036269">
    <property type="protein sequence ID" value="QDT45549.1"/>
    <property type="molecule type" value="Genomic_DNA"/>
</dbReference>
<evidence type="ECO:0000256" key="2">
    <source>
        <dbReference type="SAM" id="Phobius"/>
    </source>
</evidence>
<name>A0A517RNU7_9PLAN</name>
<feature type="transmembrane region" description="Helical" evidence="2">
    <location>
        <begin position="45"/>
        <end position="69"/>
    </location>
</feature>
<accession>A0A517RNU7</accession>
<gene>
    <name evidence="5" type="primary">mecR1_7</name>
    <name evidence="5" type="ORF">Pan241w_56750</name>
</gene>
<dbReference type="InterPro" id="IPR006626">
    <property type="entry name" value="PbH1"/>
</dbReference>
<dbReference type="KEGG" id="gaz:Pan241w_56750"/>